<protein>
    <submittedName>
        <fullName evidence="1">Uncharacterized protein</fullName>
    </submittedName>
</protein>
<gene>
    <name evidence="1" type="ORF">FB4_1473</name>
</gene>
<organism evidence="1 2">
    <name type="scientific">Pelosinus fermentans B4</name>
    <dbReference type="NCBI Taxonomy" id="1149862"/>
    <lineage>
        <taxon>Bacteria</taxon>
        <taxon>Bacillati</taxon>
        <taxon>Bacillota</taxon>
        <taxon>Negativicutes</taxon>
        <taxon>Selenomonadales</taxon>
        <taxon>Sporomusaceae</taxon>
        <taxon>Pelosinus</taxon>
    </lineage>
</organism>
<dbReference type="Proteomes" id="UP000004324">
    <property type="component" value="Unassembled WGS sequence"/>
</dbReference>
<dbReference type="EMBL" id="AKVJ01000076">
    <property type="protein sequence ID" value="EIW15784.1"/>
    <property type="molecule type" value="Genomic_DNA"/>
</dbReference>
<reference evidence="1 2" key="1">
    <citation type="journal article" date="2012" name="J. Bacteriol.">
        <title>Draft Genome Sequences for Two Metal-Reducing Pelosinus fermentans Strains Isolated from a Cr(VI)-Contaminated Site and for Type Strain R7.</title>
        <authorList>
            <person name="Brown S.D."/>
            <person name="Podar M."/>
            <person name="Klingeman D.M."/>
            <person name="Johnson C.M."/>
            <person name="Yang Z.K."/>
            <person name="Utturkar S.M."/>
            <person name="Land M.L."/>
            <person name="Mosher J.J."/>
            <person name="Hurt R.A.Jr."/>
            <person name="Phelps T.J."/>
            <person name="Palumbo A.V."/>
            <person name="Arkin A.P."/>
            <person name="Hazen T.C."/>
            <person name="Elias D.A."/>
        </authorList>
    </citation>
    <scope>NUCLEOTIDE SEQUENCE [LARGE SCALE GENOMIC DNA]</scope>
    <source>
        <strain evidence="1 2">B4</strain>
    </source>
</reference>
<name>I9L5Z0_9FIRM</name>
<comment type="caution">
    <text evidence="1">The sequence shown here is derived from an EMBL/GenBank/DDBJ whole genome shotgun (WGS) entry which is preliminary data.</text>
</comment>
<keyword evidence="2" id="KW-1185">Reference proteome</keyword>
<proteinExistence type="predicted"/>
<sequence>MYLLTSFPEIVAADKSKKTFGISLIAFNSIITTENGLEKFQPILVAQRTSSRSTVFIMLRAFNRNA</sequence>
<dbReference type="AlphaFoldDB" id="I9L5Z0"/>
<evidence type="ECO:0000313" key="1">
    <source>
        <dbReference type="EMBL" id="EIW15784.1"/>
    </source>
</evidence>
<evidence type="ECO:0000313" key="2">
    <source>
        <dbReference type="Proteomes" id="UP000004324"/>
    </source>
</evidence>
<accession>I9L5Z0</accession>